<proteinExistence type="predicted"/>
<accession>A0ACC3M9N7</accession>
<name>A0ACC3M9N7_9PEZI</name>
<sequence>MAPCDPYSDPPVQPSVHDQLVSILDLEELQQTASASAAPKPRLAGLPREVLDHIVSYIADRNDLAQLCKVNKLWFSVALSSLYHTFEIYIEGTLDPIRTQMFTRENAGLRFVREVVVHTEPTHPSKPDAAYQWLEIIAILIPQNSLSGFCWVTPHPLPARTFKLLWQRQRNLVRLEVLPQLVADSWNESDTDPNLQVELNRLEFPKLRAVRAVPDTAQSASLTCAALQRGVITELEVDARLWQHGDAHQREHSDEDEDQDQDEDTSVHDMLTGCMFSHLERAEPRRIPKHDFLTSLTLKDINLTLSKYTWFTYLDLCHLKHLRLEHCAGADIFLMQLASGAAAPGLRSFRLLHDLGTHADRTIHAIEDLLNFPRHKLRKLELCLRNVPKLPNAAAIRAHSRSLEILLLDISGNGDRCDSTSDWGQPSPSPSVASNDKSLVYDTDAFTSIIESCSSLGQLGVAFPTVGLKYHIFRCQPSVIPHWIDLLAMNLKLTTLNILNWPSDYKRGQNEGYYIAKNLQVARLAADIFQRHRIYDRDCKAFVKLERHPFLEVVAFGVREHGNESPSPAYFLQSEISVQGKKHKHAQSVSLKELKNHSLDIDVLDYEDRDFEETSRKNFGASAAWDTLGEEVNAQW</sequence>
<evidence type="ECO:0000313" key="2">
    <source>
        <dbReference type="Proteomes" id="UP001281147"/>
    </source>
</evidence>
<keyword evidence="2" id="KW-1185">Reference proteome</keyword>
<reference evidence="1" key="1">
    <citation type="submission" date="2023-07" db="EMBL/GenBank/DDBJ databases">
        <title>Black Yeasts Isolated from many extreme environments.</title>
        <authorList>
            <person name="Coleine C."/>
            <person name="Stajich J.E."/>
            <person name="Selbmann L."/>
        </authorList>
    </citation>
    <scope>NUCLEOTIDE SEQUENCE</scope>
    <source>
        <strain evidence="1">CCFEE 5714</strain>
    </source>
</reference>
<dbReference type="Proteomes" id="UP001281147">
    <property type="component" value="Unassembled WGS sequence"/>
</dbReference>
<gene>
    <name evidence="1" type="ORF">LTR37_021083</name>
</gene>
<comment type="caution">
    <text evidence="1">The sequence shown here is derived from an EMBL/GenBank/DDBJ whole genome shotgun (WGS) entry which is preliminary data.</text>
</comment>
<protein>
    <submittedName>
        <fullName evidence="1">Uncharacterized protein</fullName>
    </submittedName>
</protein>
<dbReference type="EMBL" id="JAUTXU010000428">
    <property type="protein sequence ID" value="KAK3680749.1"/>
    <property type="molecule type" value="Genomic_DNA"/>
</dbReference>
<evidence type="ECO:0000313" key="1">
    <source>
        <dbReference type="EMBL" id="KAK3680749.1"/>
    </source>
</evidence>
<organism evidence="1 2">
    <name type="scientific">Vermiconidia calcicola</name>
    <dbReference type="NCBI Taxonomy" id="1690605"/>
    <lineage>
        <taxon>Eukaryota</taxon>
        <taxon>Fungi</taxon>
        <taxon>Dikarya</taxon>
        <taxon>Ascomycota</taxon>
        <taxon>Pezizomycotina</taxon>
        <taxon>Dothideomycetes</taxon>
        <taxon>Dothideomycetidae</taxon>
        <taxon>Mycosphaerellales</taxon>
        <taxon>Extremaceae</taxon>
        <taxon>Vermiconidia</taxon>
    </lineage>
</organism>